<dbReference type="OrthoDB" id="9785345at2"/>
<comment type="caution">
    <text evidence="3">The sequence shown here is derived from an EMBL/GenBank/DDBJ whole genome shotgun (WGS) entry which is preliminary data.</text>
</comment>
<proteinExistence type="predicted"/>
<evidence type="ECO:0000313" key="3">
    <source>
        <dbReference type="EMBL" id="RVQ64758.1"/>
    </source>
</evidence>
<feature type="domain" description="Cell wall hydrolase SleB" evidence="2">
    <location>
        <begin position="89"/>
        <end position="196"/>
    </location>
</feature>
<keyword evidence="4" id="KW-1185">Reference proteome</keyword>
<dbReference type="EMBL" id="RXOL01000012">
    <property type="protein sequence ID" value="RVQ64758.1"/>
    <property type="molecule type" value="Genomic_DNA"/>
</dbReference>
<evidence type="ECO:0000256" key="1">
    <source>
        <dbReference type="SAM" id="MobiDB-lite"/>
    </source>
</evidence>
<dbReference type="GO" id="GO:0016787">
    <property type="term" value="F:hydrolase activity"/>
    <property type="evidence" value="ECO:0007669"/>
    <property type="project" value="UniProtKB-KW"/>
</dbReference>
<keyword evidence="3" id="KW-0378">Hydrolase</keyword>
<sequence>MMPGGLTGEAKAVPSPVDTARAQQRAVAALTEGEKSELVAEGESAKERNAEITFSSLPLERMRGFGTGEVPVNAQRCLTQAIYYEAGFEPEDGKRAVAQVVLNRVRHPAYPNSVCGVVYQGSNQRVCQFSFTCDGSLGRRPAAGAWASAERIARDALSGRVEESVGTATHYHADYVVPRWAYSLGKVRQLGSHIFYRFNGGLGSARAFNARYSAAELIPSVRLADTVEDGIADVPTGLFENGLTVAPDVQDRHATNDIGGRIDTTKGWRLELPKAGKYRQLIANHGQHQAAASTTVADTVGDAQPAPGLMTNLSSKDPEPGA</sequence>
<feature type="region of interest" description="Disordered" evidence="1">
    <location>
        <begin position="1"/>
        <end position="20"/>
    </location>
</feature>
<evidence type="ECO:0000313" key="4">
    <source>
        <dbReference type="Proteomes" id="UP000283003"/>
    </source>
</evidence>
<dbReference type="InterPro" id="IPR042047">
    <property type="entry name" value="SleB_dom1"/>
</dbReference>
<dbReference type="Pfam" id="PF07486">
    <property type="entry name" value="Hydrolase_2"/>
    <property type="match status" value="1"/>
</dbReference>
<feature type="region of interest" description="Disordered" evidence="1">
    <location>
        <begin position="300"/>
        <end position="322"/>
    </location>
</feature>
<dbReference type="Gene3D" id="1.10.10.2520">
    <property type="entry name" value="Cell wall hydrolase SleB, domain 1"/>
    <property type="match status" value="1"/>
</dbReference>
<name>A0A437GU56_9SPHN</name>
<evidence type="ECO:0000259" key="2">
    <source>
        <dbReference type="Pfam" id="PF07486"/>
    </source>
</evidence>
<dbReference type="Proteomes" id="UP000283003">
    <property type="component" value="Unassembled WGS sequence"/>
</dbReference>
<protein>
    <submittedName>
        <fullName evidence="3">Cell wall hydrolase</fullName>
    </submittedName>
</protein>
<dbReference type="AlphaFoldDB" id="A0A437GU56"/>
<gene>
    <name evidence="3" type="ORF">EKN06_15205</name>
</gene>
<organism evidence="3 4">
    <name type="scientific">Croceicoccus ponticola</name>
    <dbReference type="NCBI Taxonomy" id="2217664"/>
    <lineage>
        <taxon>Bacteria</taxon>
        <taxon>Pseudomonadati</taxon>
        <taxon>Pseudomonadota</taxon>
        <taxon>Alphaproteobacteria</taxon>
        <taxon>Sphingomonadales</taxon>
        <taxon>Erythrobacteraceae</taxon>
        <taxon>Croceicoccus</taxon>
    </lineage>
</organism>
<reference evidence="3 4" key="1">
    <citation type="submission" date="2018-12" db="EMBL/GenBank/DDBJ databases">
        <title>Croceicoccus ponticola sp. nov., a lipolytic bacterium isolated from seawater.</title>
        <authorList>
            <person name="Yoon J.-H."/>
        </authorList>
    </citation>
    <scope>NUCLEOTIDE SEQUENCE [LARGE SCALE GENOMIC DNA]</scope>
    <source>
        <strain evidence="3 4">GM-16</strain>
    </source>
</reference>
<accession>A0A437GU56</accession>
<dbReference type="InterPro" id="IPR011105">
    <property type="entry name" value="Cell_wall_hydrolase_SleB"/>
</dbReference>